<name>A0ABU9B0R0_9BACT</name>
<gene>
    <name evidence="1" type="ORF">WKV53_20730</name>
</gene>
<keyword evidence="2" id="KW-1185">Reference proteome</keyword>
<proteinExistence type="predicted"/>
<organism evidence="1 2">
    <name type="scientific">Luteolibacter soli</name>
    <dbReference type="NCBI Taxonomy" id="3135280"/>
    <lineage>
        <taxon>Bacteria</taxon>
        <taxon>Pseudomonadati</taxon>
        <taxon>Verrucomicrobiota</taxon>
        <taxon>Verrucomicrobiia</taxon>
        <taxon>Verrucomicrobiales</taxon>
        <taxon>Verrucomicrobiaceae</taxon>
        <taxon>Luteolibacter</taxon>
    </lineage>
</organism>
<dbReference type="Pfam" id="PF09601">
    <property type="entry name" value="DUF2459"/>
    <property type="match status" value="1"/>
</dbReference>
<reference evidence="1 2" key="1">
    <citation type="submission" date="2024-04" db="EMBL/GenBank/DDBJ databases">
        <title>Luteolibacter sp. isolated from soil.</title>
        <authorList>
            <person name="An J."/>
        </authorList>
    </citation>
    <scope>NUCLEOTIDE SEQUENCE [LARGE SCALE GENOMIC DNA]</scope>
    <source>
        <strain evidence="1 2">Y139</strain>
    </source>
</reference>
<accession>A0ABU9B0R0</accession>
<sequence length="225" mass="24915">MCLPLRPLVATVLIAASTRLPAPETSIGAGPGTVRIYLLADPWHTGLAFELHWLEEWGYIKPTEIGTHEFVSMSWGNEVAYVQERWLTPGQVLRALFTPSPSVMECIPFDWKVEEVCLHQRIYVAEVPESSGAALAGFLNAHTARSRDGTPITIAPSSWGDGRLIRCPRDLPYDIFRMCNNWTAEALAATGLSIDTKRVLTAIDVIDQATSEANGFRLIWNPSRP</sequence>
<dbReference type="Proteomes" id="UP001371305">
    <property type="component" value="Unassembled WGS sequence"/>
</dbReference>
<evidence type="ECO:0000313" key="2">
    <source>
        <dbReference type="Proteomes" id="UP001371305"/>
    </source>
</evidence>
<dbReference type="RefSeq" id="WP_341406711.1">
    <property type="nucleotide sequence ID" value="NZ_JBBUKT010000009.1"/>
</dbReference>
<dbReference type="EMBL" id="JBBUKT010000009">
    <property type="protein sequence ID" value="MEK7952951.1"/>
    <property type="molecule type" value="Genomic_DNA"/>
</dbReference>
<dbReference type="InterPro" id="IPR011727">
    <property type="entry name" value="CHP02117"/>
</dbReference>
<evidence type="ECO:0000313" key="1">
    <source>
        <dbReference type="EMBL" id="MEK7952951.1"/>
    </source>
</evidence>
<comment type="caution">
    <text evidence="1">The sequence shown here is derived from an EMBL/GenBank/DDBJ whole genome shotgun (WGS) entry which is preliminary data.</text>
</comment>
<protein>
    <submittedName>
        <fullName evidence="1">DUF2459 domain-containing protein</fullName>
    </submittedName>
</protein>